<proteinExistence type="predicted"/>
<accession>A0A2P4ZRU3</accession>
<protein>
    <submittedName>
        <fullName evidence="2">Uncharacterized protein</fullName>
    </submittedName>
</protein>
<keyword evidence="3" id="KW-1185">Reference proteome</keyword>
<organism evidence="2 3">
    <name type="scientific">Trichoderma gamsii</name>
    <dbReference type="NCBI Taxonomy" id="398673"/>
    <lineage>
        <taxon>Eukaryota</taxon>
        <taxon>Fungi</taxon>
        <taxon>Dikarya</taxon>
        <taxon>Ascomycota</taxon>
        <taxon>Pezizomycotina</taxon>
        <taxon>Sordariomycetes</taxon>
        <taxon>Hypocreomycetidae</taxon>
        <taxon>Hypocreales</taxon>
        <taxon>Hypocreaceae</taxon>
        <taxon>Trichoderma</taxon>
    </lineage>
</organism>
<gene>
    <name evidence="2" type="ORF">TGAM01_v203956</name>
</gene>
<dbReference type="GeneID" id="29980585"/>
<dbReference type="AlphaFoldDB" id="A0A2P4ZRU3"/>
<comment type="caution">
    <text evidence="2">The sequence shown here is derived from an EMBL/GenBank/DDBJ whole genome shotgun (WGS) entry which is preliminary data.</text>
</comment>
<reference evidence="2 3" key="1">
    <citation type="journal article" date="2016" name="Genome Announc.">
        <title>Draft Whole-Genome Sequence of Trichoderma gamsii T6085, a Promising Biocontrol Agent of Fusarium Head Blight on Wheat.</title>
        <authorList>
            <person name="Baroncelli R."/>
            <person name="Zapparata A."/>
            <person name="Piaggeschi G."/>
            <person name="Sarrocco S."/>
            <person name="Vannacci G."/>
        </authorList>
    </citation>
    <scope>NUCLEOTIDE SEQUENCE [LARGE SCALE GENOMIC DNA]</scope>
    <source>
        <strain evidence="2 3">T6085</strain>
    </source>
</reference>
<dbReference type="PANTHER" id="PTHR35587">
    <property type="entry name" value="EXPRESSED PROTEIN"/>
    <property type="match status" value="1"/>
</dbReference>
<sequence length="234" mass="24724">MSNATEKDRTDSAEEYGSDSAPESPPPQPPRRERRQMTRTQRRGKSQGGGGGQLAGLDNLPVAGDLGNQVGQVGQTAQGAVGGVTGALGGVAGGAVQQQGGGDDKKSDTLRLRLDLNLDIEIQLKAKIHGDLELALFNMQVRNIYSLRHSIKRPYWRRRGEPLSQRDILGTIGDADDVGVCHRPMAGLAQGSFAHDDAVAAACLLEGGLRGILALRLGSAGEERIKLVVVAALY</sequence>
<dbReference type="Proteomes" id="UP000054821">
    <property type="component" value="Unassembled WGS sequence"/>
</dbReference>
<dbReference type="STRING" id="398673.A0A2P4ZRU3"/>
<evidence type="ECO:0000313" key="2">
    <source>
        <dbReference type="EMBL" id="PON27007.1"/>
    </source>
</evidence>
<dbReference type="PANTHER" id="PTHR35587:SF4">
    <property type="match status" value="1"/>
</dbReference>
<evidence type="ECO:0000313" key="3">
    <source>
        <dbReference type="Proteomes" id="UP000054821"/>
    </source>
</evidence>
<dbReference type="EMBL" id="JPDN02000011">
    <property type="protein sequence ID" value="PON27007.1"/>
    <property type="molecule type" value="Genomic_DNA"/>
</dbReference>
<feature type="compositionally biased region" description="Basic and acidic residues" evidence="1">
    <location>
        <begin position="1"/>
        <end position="12"/>
    </location>
</feature>
<feature type="region of interest" description="Disordered" evidence="1">
    <location>
        <begin position="1"/>
        <end position="60"/>
    </location>
</feature>
<evidence type="ECO:0000256" key="1">
    <source>
        <dbReference type="SAM" id="MobiDB-lite"/>
    </source>
</evidence>
<name>A0A2P4ZRU3_9HYPO</name>
<dbReference type="RefSeq" id="XP_024405902.1">
    <property type="nucleotide sequence ID" value="XM_024549317.1"/>
</dbReference>